<dbReference type="RefSeq" id="WP_188490727.1">
    <property type="nucleotide sequence ID" value="NZ_BMCS01000002.1"/>
</dbReference>
<evidence type="ECO:0000256" key="4">
    <source>
        <dbReference type="ARBA" id="ARBA00022807"/>
    </source>
</evidence>
<evidence type="ECO:0000256" key="2">
    <source>
        <dbReference type="ARBA" id="ARBA00022670"/>
    </source>
</evidence>
<evidence type="ECO:0000313" key="7">
    <source>
        <dbReference type="EMBL" id="GGF31741.1"/>
    </source>
</evidence>
<feature type="region of interest" description="Disordered" evidence="5">
    <location>
        <begin position="63"/>
        <end position="84"/>
    </location>
</feature>
<dbReference type="Gene3D" id="3.90.1720.10">
    <property type="entry name" value="endopeptidase domain like (from Nostoc punctiforme)"/>
    <property type="match status" value="1"/>
</dbReference>
<evidence type="ECO:0000256" key="3">
    <source>
        <dbReference type="ARBA" id="ARBA00022801"/>
    </source>
</evidence>
<accession>A0ABQ1V1V6</accession>
<comment type="similarity">
    <text evidence="1">Belongs to the peptidase C40 family.</text>
</comment>
<name>A0ABQ1V1V6_9NOCA</name>
<organism evidence="7 8">
    <name type="scientific">Williamsia phyllosphaerae</name>
    <dbReference type="NCBI Taxonomy" id="885042"/>
    <lineage>
        <taxon>Bacteria</taxon>
        <taxon>Bacillati</taxon>
        <taxon>Actinomycetota</taxon>
        <taxon>Actinomycetes</taxon>
        <taxon>Mycobacteriales</taxon>
        <taxon>Nocardiaceae</taxon>
        <taxon>Williamsia</taxon>
    </lineage>
</organism>
<dbReference type="InterPro" id="IPR000064">
    <property type="entry name" value="NLP_P60_dom"/>
</dbReference>
<dbReference type="Proteomes" id="UP000632454">
    <property type="component" value="Unassembled WGS sequence"/>
</dbReference>
<keyword evidence="3 7" id="KW-0378">Hydrolase</keyword>
<dbReference type="InterPro" id="IPR038765">
    <property type="entry name" value="Papain-like_cys_pep_sf"/>
</dbReference>
<evidence type="ECO:0000256" key="5">
    <source>
        <dbReference type="SAM" id="MobiDB-lite"/>
    </source>
</evidence>
<keyword evidence="2" id="KW-0645">Protease</keyword>
<dbReference type="SUPFAM" id="SSF54001">
    <property type="entry name" value="Cysteine proteinases"/>
    <property type="match status" value="1"/>
</dbReference>
<gene>
    <name evidence="7" type="ORF">GCM10007298_29470</name>
</gene>
<feature type="domain" description="NlpC/P60" evidence="6">
    <location>
        <begin position="210"/>
        <end position="324"/>
    </location>
</feature>
<dbReference type="PANTHER" id="PTHR47359">
    <property type="entry name" value="PEPTIDOGLYCAN DL-ENDOPEPTIDASE CWLO"/>
    <property type="match status" value="1"/>
</dbReference>
<evidence type="ECO:0000313" key="8">
    <source>
        <dbReference type="Proteomes" id="UP000632454"/>
    </source>
</evidence>
<keyword evidence="4" id="KW-0788">Thiol protease</keyword>
<dbReference type="PANTHER" id="PTHR47359:SF3">
    <property type="entry name" value="NLP_P60 DOMAIN-CONTAINING PROTEIN-RELATED"/>
    <property type="match status" value="1"/>
</dbReference>
<protein>
    <submittedName>
        <fullName evidence="7">Glycoside hydrolase</fullName>
    </submittedName>
</protein>
<dbReference type="InterPro" id="IPR051794">
    <property type="entry name" value="PG_Endopeptidase_C40"/>
</dbReference>
<proteinExistence type="inferred from homology"/>
<sequence length="324" mass="34235">MTPIDALAAPIRSLLDSVGTGATSATDPSVSVRETTAELERTDARLRHALDAAIRDWESTAGDDAQTTLGRHRSQTRHAAKDGTSLTSVIEQAAQSVRRAAVELRGILDSFVAAADAMGPALYTPTGVAMILPVAADHLRRAVAVVERTRADLDGQSRRLQTIGRTITPGDPHRVAVVGAVRTHAASAGPPTPGAIPITLPDGSVAYAPNRRAATAVRAALAQQGVPYVWGGTTPGRGLDCSALTQYAYRRAGVELPRLAQDQDTAGYRVDRGELLPGDLAVWSGHVAMYVGNDQMVEAGNPVQVSPVRTNNLNQAFEGFYRPR</sequence>
<evidence type="ECO:0000259" key="6">
    <source>
        <dbReference type="PROSITE" id="PS51935"/>
    </source>
</evidence>
<dbReference type="EMBL" id="BMCS01000002">
    <property type="protein sequence ID" value="GGF31741.1"/>
    <property type="molecule type" value="Genomic_DNA"/>
</dbReference>
<dbReference type="Pfam" id="PF00877">
    <property type="entry name" value="NLPC_P60"/>
    <property type="match status" value="1"/>
</dbReference>
<dbReference type="PROSITE" id="PS51935">
    <property type="entry name" value="NLPC_P60"/>
    <property type="match status" value="1"/>
</dbReference>
<dbReference type="GO" id="GO:0016787">
    <property type="term" value="F:hydrolase activity"/>
    <property type="evidence" value="ECO:0007669"/>
    <property type="project" value="UniProtKB-KW"/>
</dbReference>
<keyword evidence="8" id="KW-1185">Reference proteome</keyword>
<reference evidence="8" key="1">
    <citation type="journal article" date="2019" name="Int. J. Syst. Evol. Microbiol.">
        <title>The Global Catalogue of Microorganisms (GCM) 10K type strain sequencing project: providing services to taxonomists for standard genome sequencing and annotation.</title>
        <authorList>
            <consortium name="The Broad Institute Genomics Platform"/>
            <consortium name="The Broad Institute Genome Sequencing Center for Infectious Disease"/>
            <person name="Wu L."/>
            <person name="Ma J."/>
        </authorList>
    </citation>
    <scope>NUCLEOTIDE SEQUENCE [LARGE SCALE GENOMIC DNA]</scope>
    <source>
        <strain evidence="8">CCM 7855</strain>
    </source>
</reference>
<evidence type="ECO:0000256" key="1">
    <source>
        <dbReference type="ARBA" id="ARBA00007074"/>
    </source>
</evidence>
<comment type="caution">
    <text evidence="7">The sequence shown here is derived from an EMBL/GenBank/DDBJ whole genome shotgun (WGS) entry which is preliminary data.</text>
</comment>